<dbReference type="Gene3D" id="3.40.1010.10">
    <property type="entry name" value="Cobalt-precorrin-4 Transmethylase, Domain 1"/>
    <property type="match status" value="1"/>
</dbReference>
<dbReference type="InterPro" id="IPR004518">
    <property type="entry name" value="MazG-like_dom"/>
</dbReference>
<evidence type="ECO:0000259" key="1">
    <source>
        <dbReference type="Pfam" id="PF00590"/>
    </source>
</evidence>
<feature type="domain" description="NTP pyrophosphohydrolase MazG-like" evidence="2">
    <location>
        <begin position="257"/>
        <end position="330"/>
    </location>
</feature>
<proteinExistence type="predicted"/>
<dbReference type="InterPro" id="IPR035996">
    <property type="entry name" value="4pyrrol_Methylase_sf"/>
</dbReference>
<dbReference type="NCBIfam" id="TIGR00444">
    <property type="entry name" value="mazG"/>
    <property type="match status" value="1"/>
</dbReference>
<evidence type="ECO:0000313" key="4">
    <source>
        <dbReference type="Proteomes" id="UP000677436"/>
    </source>
</evidence>
<dbReference type="GO" id="GO:0046047">
    <property type="term" value="P:TTP catabolic process"/>
    <property type="evidence" value="ECO:0007669"/>
    <property type="project" value="TreeGrafter"/>
</dbReference>
<feature type="domain" description="Tetrapyrrole methylase" evidence="1">
    <location>
        <begin position="4"/>
        <end position="208"/>
    </location>
</feature>
<dbReference type="InterPro" id="IPR014777">
    <property type="entry name" value="4pyrrole_Mease_sub1"/>
</dbReference>
<dbReference type="SUPFAM" id="SSF53790">
    <property type="entry name" value="Tetrapyrrole methylase"/>
    <property type="match status" value="1"/>
</dbReference>
<organism evidence="3 4">
    <name type="scientific">Polycladomyces abyssicola</name>
    <dbReference type="NCBI Taxonomy" id="1125966"/>
    <lineage>
        <taxon>Bacteria</taxon>
        <taxon>Bacillati</taxon>
        <taxon>Bacillota</taxon>
        <taxon>Bacilli</taxon>
        <taxon>Bacillales</taxon>
        <taxon>Thermoactinomycetaceae</taxon>
        <taxon>Polycladomyces</taxon>
    </lineage>
</organism>
<dbReference type="AlphaFoldDB" id="A0A8D5UBQ1"/>
<dbReference type="PANTHER" id="PTHR30522">
    <property type="entry name" value="NUCLEOSIDE TRIPHOSPHATE PYROPHOSPHOHYDROLASE"/>
    <property type="match status" value="1"/>
</dbReference>
<dbReference type="CDD" id="cd11528">
    <property type="entry name" value="NTP-PPase_MazG_Nterm"/>
    <property type="match status" value="1"/>
</dbReference>
<dbReference type="InterPro" id="IPR000878">
    <property type="entry name" value="4pyrrol_Mease"/>
</dbReference>
<dbReference type="CDD" id="cd11529">
    <property type="entry name" value="NTP-PPase_MazG_Cterm"/>
    <property type="match status" value="1"/>
</dbReference>
<dbReference type="GO" id="GO:0046061">
    <property type="term" value="P:dATP catabolic process"/>
    <property type="evidence" value="ECO:0007669"/>
    <property type="project" value="TreeGrafter"/>
</dbReference>
<dbReference type="EMBL" id="AP024601">
    <property type="protein sequence ID" value="BCU80292.1"/>
    <property type="molecule type" value="Genomic_DNA"/>
</dbReference>
<dbReference type="InterPro" id="IPR024180">
    <property type="entry name" value="Tetrapyrrole_Mease/MazG_pred"/>
</dbReference>
<reference evidence="3" key="1">
    <citation type="journal article" date="2013" name="Int. J. Syst. Evol. Microbiol.">
        <title>Polycladomyces abyssicola gen. nov., sp. nov., a thermophilic filamentous bacterium isolated from hemipelagic sediment.</title>
        <authorList>
            <person name="Tsubouchi T."/>
            <person name="Shimane Y."/>
            <person name="Mori K."/>
            <person name="Usui K."/>
            <person name="Hiraki T."/>
            <person name="Tame A."/>
            <person name="Uematsu K."/>
            <person name="Maruyama T."/>
            <person name="Hatada Y."/>
        </authorList>
    </citation>
    <scope>NUCLEOTIDE SEQUENCE</scope>
    <source>
        <strain evidence="3">JIR-001</strain>
    </source>
</reference>
<dbReference type="InterPro" id="IPR048015">
    <property type="entry name" value="NTP-PPase_MazG-like_N"/>
</dbReference>
<dbReference type="InterPro" id="IPR011551">
    <property type="entry name" value="NTP_PyrPHydrolase_MazG"/>
</dbReference>
<evidence type="ECO:0000313" key="3">
    <source>
        <dbReference type="EMBL" id="BCU80292.1"/>
    </source>
</evidence>
<feature type="domain" description="NTP pyrophosphohydrolase MazG-like" evidence="2">
    <location>
        <begin position="396"/>
        <end position="455"/>
    </location>
</feature>
<dbReference type="GO" id="GO:0008168">
    <property type="term" value="F:methyltransferase activity"/>
    <property type="evidence" value="ECO:0007669"/>
    <property type="project" value="InterPro"/>
</dbReference>
<name>A0A8D5UBQ1_9BACL</name>
<dbReference type="InterPro" id="IPR048011">
    <property type="entry name" value="NTP-PPase_MazG-like_C"/>
</dbReference>
<dbReference type="GO" id="GO:0046076">
    <property type="term" value="P:dTTP catabolic process"/>
    <property type="evidence" value="ECO:0007669"/>
    <property type="project" value="TreeGrafter"/>
</dbReference>
<dbReference type="GO" id="GO:0046081">
    <property type="term" value="P:dUTP catabolic process"/>
    <property type="evidence" value="ECO:0007669"/>
    <property type="project" value="TreeGrafter"/>
</dbReference>
<dbReference type="GO" id="GO:0046052">
    <property type="term" value="P:UTP catabolic process"/>
    <property type="evidence" value="ECO:0007669"/>
    <property type="project" value="TreeGrafter"/>
</dbReference>
<dbReference type="GO" id="GO:0047429">
    <property type="term" value="F:nucleoside triphosphate diphosphatase activity"/>
    <property type="evidence" value="ECO:0007669"/>
    <property type="project" value="InterPro"/>
</dbReference>
<sequence length="490" mass="55708">MQGTITIVGLGFGDVSALPMGTLETLERADALWLRTEDHPVVDWLRERGLGFATFDSVYEAHADFESVYREIVDRLLAEAKAGRPVVYAVPGHPMVAERTVRLLREEGPRHGIRVDVRGGGSFLDAAFARLGIDPIDGFLLLDGTDLSADRLDPRVHQLIAQVYDRMVASDIKLTLMEVYPDDFPVTVANALGVEERERIETVPLYQLDREERFDNLTLLYIPPTDKAAVLNRRFDTLTGIIARLRGPGGCPWDRKQTHQSLRKYLLEEAYEFLDALAEEDPDAMADELGDVLLQVVLHAQIAREEGTFDIRDVIGNLSEKLIRRHPHVFGDESAETAEDVKQKWDEIKQLERADQPESRSLLDGVSSQFPALLRSMELQKRAAKVGFDWEKSEDVRDKVMEELDELFRAEDPTHREEELGDLLFVVSALARFFDVDPEQALLGACRKFTKRFQWVEKRAREDGRPLSEIPMAELDAWWEEAKENMPDES</sequence>
<dbReference type="FunFam" id="1.10.287.1080:FF:000001">
    <property type="entry name" value="Nucleoside triphosphate pyrophosphohydrolase"/>
    <property type="match status" value="1"/>
</dbReference>
<dbReference type="GO" id="GO:0006950">
    <property type="term" value="P:response to stress"/>
    <property type="evidence" value="ECO:0007669"/>
    <property type="project" value="UniProtKB-ARBA"/>
</dbReference>
<dbReference type="Proteomes" id="UP000677436">
    <property type="component" value="Chromosome"/>
</dbReference>
<dbReference type="PANTHER" id="PTHR30522:SF0">
    <property type="entry name" value="NUCLEOSIDE TRIPHOSPHATE PYROPHOSPHOHYDROLASE"/>
    <property type="match status" value="1"/>
</dbReference>
<dbReference type="Gene3D" id="1.10.287.1080">
    <property type="entry name" value="MazG-like"/>
    <property type="match status" value="2"/>
</dbReference>
<protein>
    <submittedName>
        <fullName evidence="3">MazG family protein</fullName>
    </submittedName>
</protein>
<accession>A0A8D5UBQ1</accession>
<dbReference type="Pfam" id="PF00590">
    <property type="entry name" value="TP_methylase"/>
    <property type="match status" value="1"/>
</dbReference>
<dbReference type="Pfam" id="PF03819">
    <property type="entry name" value="MazG"/>
    <property type="match status" value="2"/>
</dbReference>
<gene>
    <name evidence="3" type="ORF">JIR001_00750</name>
</gene>
<dbReference type="KEGG" id="pabs:JIR001_00750"/>
<reference evidence="3" key="2">
    <citation type="journal article" date="2021" name="Microbiol. Resour. Announc.">
        <title>Complete Genome Sequence of Polycladomyces abyssicola JIR-001T, Isolated from Hemipelagic Sediment in Deep Seawater.</title>
        <authorList>
            <person name="Tsubouchi T."/>
            <person name="Kaneko Y."/>
        </authorList>
    </citation>
    <scope>NUCLEOTIDE SEQUENCE</scope>
    <source>
        <strain evidence="3">JIR-001</strain>
    </source>
</reference>
<dbReference type="NCBIfam" id="NF007113">
    <property type="entry name" value="PRK09562.1"/>
    <property type="match status" value="1"/>
</dbReference>
<dbReference type="GO" id="GO:0006203">
    <property type="term" value="P:dGTP catabolic process"/>
    <property type="evidence" value="ECO:0007669"/>
    <property type="project" value="TreeGrafter"/>
</dbReference>
<dbReference type="CDD" id="cd11723">
    <property type="entry name" value="YabN_N_like"/>
    <property type="match status" value="1"/>
</dbReference>
<keyword evidence="4" id="KW-1185">Reference proteome</keyword>
<dbReference type="RefSeq" id="WP_212773697.1">
    <property type="nucleotide sequence ID" value="NZ_AP024601.1"/>
</dbReference>
<dbReference type="PIRSF" id="PIRSF002845">
    <property type="entry name" value="Ttrprl_mtas_MazG"/>
    <property type="match status" value="1"/>
</dbReference>
<dbReference type="SUPFAM" id="SSF101386">
    <property type="entry name" value="all-alpha NTP pyrophosphatases"/>
    <property type="match status" value="2"/>
</dbReference>
<evidence type="ECO:0000259" key="2">
    <source>
        <dbReference type="Pfam" id="PF03819"/>
    </source>
</evidence>
<dbReference type="InterPro" id="IPR035013">
    <property type="entry name" value="YabN_N"/>
</dbReference>